<keyword evidence="4 7" id="KW-0520">NAD</keyword>
<dbReference type="Gene3D" id="1.10.10.10">
    <property type="entry name" value="Winged helix-like DNA-binding domain superfamily/Winged helix DNA-binding domain"/>
    <property type="match status" value="1"/>
</dbReference>
<evidence type="ECO:0000256" key="1">
    <source>
        <dbReference type="ARBA" id="ARBA00022490"/>
    </source>
</evidence>
<protein>
    <recommendedName>
        <fullName evidence="7">Redox-sensing transcriptional repressor Rex</fullName>
    </recommendedName>
</protein>
<keyword evidence="10" id="KW-1185">Reference proteome</keyword>
<feature type="DNA-binding region" description="H-T-H motif" evidence="7">
    <location>
        <begin position="15"/>
        <end position="54"/>
    </location>
</feature>
<dbReference type="NCBIfam" id="NF003996">
    <property type="entry name" value="PRK05472.2-5"/>
    <property type="match status" value="1"/>
</dbReference>
<dbReference type="SUPFAM" id="SSF46785">
    <property type="entry name" value="Winged helix' DNA-binding domain"/>
    <property type="match status" value="1"/>
</dbReference>
<comment type="similarity">
    <text evidence="7">Belongs to the transcriptional regulatory Rex family.</text>
</comment>
<dbReference type="EMBL" id="CP020991">
    <property type="protein sequence ID" value="AUO20050.1"/>
    <property type="molecule type" value="Genomic_DNA"/>
</dbReference>
<dbReference type="InterPro" id="IPR022876">
    <property type="entry name" value="Tscrpt_rep_Rex"/>
</dbReference>
<evidence type="ECO:0000256" key="5">
    <source>
        <dbReference type="ARBA" id="ARBA00023125"/>
    </source>
</evidence>
<keyword evidence="2 7" id="KW-0678">Repressor</keyword>
<dbReference type="GO" id="GO:0003700">
    <property type="term" value="F:DNA-binding transcription factor activity"/>
    <property type="evidence" value="ECO:0007669"/>
    <property type="project" value="UniProtKB-UniRule"/>
</dbReference>
<evidence type="ECO:0000313" key="10">
    <source>
        <dbReference type="Proteomes" id="UP000235589"/>
    </source>
</evidence>
<dbReference type="KEGG" id="mpec:B9O19_01901"/>
<evidence type="ECO:0000259" key="8">
    <source>
        <dbReference type="SMART" id="SM00881"/>
    </source>
</evidence>
<evidence type="ECO:0000256" key="3">
    <source>
        <dbReference type="ARBA" id="ARBA00023015"/>
    </source>
</evidence>
<dbReference type="Gene3D" id="3.40.50.720">
    <property type="entry name" value="NAD(P)-binding Rossmann-like Domain"/>
    <property type="match status" value="1"/>
</dbReference>
<dbReference type="GO" id="GO:0005737">
    <property type="term" value="C:cytoplasm"/>
    <property type="evidence" value="ECO:0007669"/>
    <property type="project" value="UniProtKB-SubCell"/>
</dbReference>
<name>A0A2K9P499_9FIRM</name>
<dbReference type="AlphaFoldDB" id="A0A2K9P499"/>
<dbReference type="InterPro" id="IPR036388">
    <property type="entry name" value="WH-like_DNA-bd_sf"/>
</dbReference>
<keyword evidence="1 7" id="KW-0963">Cytoplasm</keyword>
<dbReference type="InterPro" id="IPR036291">
    <property type="entry name" value="NAD(P)-bd_dom_sf"/>
</dbReference>
<dbReference type="SUPFAM" id="SSF51735">
    <property type="entry name" value="NAD(P)-binding Rossmann-fold domains"/>
    <property type="match status" value="1"/>
</dbReference>
<evidence type="ECO:0000313" key="9">
    <source>
        <dbReference type="EMBL" id="AUO20050.1"/>
    </source>
</evidence>
<dbReference type="OrthoDB" id="9784760at2"/>
<keyword evidence="6 7" id="KW-0804">Transcription</keyword>
<dbReference type="Proteomes" id="UP000235589">
    <property type="component" value="Chromosome"/>
</dbReference>
<dbReference type="PANTHER" id="PTHR35786:SF1">
    <property type="entry name" value="REDOX-SENSING TRANSCRIPTIONAL REPRESSOR REX 1"/>
    <property type="match status" value="1"/>
</dbReference>
<organism evidence="9 10">
    <name type="scientific">Monoglobus pectinilyticus</name>
    <dbReference type="NCBI Taxonomy" id="1981510"/>
    <lineage>
        <taxon>Bacteria</taxon>
        <taxon>Bacillati</taxon>
        <taxon>Bacillota</taxon>
        <taxon>Clostridia</taxon>
        <taxon>Monoglobales</taxon>
        <taxon>Monoglobaceae</taxon>
        <taxon>Monoglobus</taxon>
    </lineage>
</organism>
<dbReference type="GO" id="GO:0045892">
    <property type="term" value="P:negative regulation of DNA-templated transcription"/>
    <property type="evidence" value="ECO:0007669"/>
    <property type="project" value="InterPro"/>
</dbReference>
<reference evidence="9 10" key="1">
    <citation type="submission" date="2017-04" db="EMBL/GenBank/DDBJ databases">
        <title>Monoglobus pectinilyticus 14 draft genome.</title>
        <authorList>
            <person name="Kim C."/>
            <person name="Rosendale D.I."/>
            <person name="Kelly W.J."/>
            <person name="Tannock G.W."/>
            <person name="Patchett M.L."/>
            <person name="Jordens J.Z."/>
        </authorList>
    </citation>
    <scope>NUCLEOTIDE SEQUENCE [LARGE SCALE GENOMIC DNA]</scope>
    <source>
        <strain evidence="9 10">14</strain>
    </source>
</reference>
<dbReference type="InterPro" id="IPR003781">
    <property type="entry name" value="CoA-bd"/>
</dbReference>
<dbReference type="HAMAP" id="MF_01131">
    <property type="entry name" value="Rex"/>
    <property type="match status" value="1"/>
</dbReference>
<evidence type="ECO:0000256" key="7">
    <source>
        <dbReference type="HAMAP-Rule" id="MF_01131"/>
    </source>
</evidence>
<dbReference type="RefSeq" id="WP_102366196.1">
    <property type="nucleotide sequence ID" value="NZ_CP020991.1"/>
</dbReference>
<dbReference type="NCBIfam" id="NF003990">
    <property type="entry name" value="PRK05472.1-4"/>
    <property type="match status" value="1"/>
</dbReference>
<dbReference type="InterPro" id="IPR036390">
    <property type="entry name" value="WH_DNA-bd_sf"/>
</dbReference>
<dbReference type="GeneID" id="98063278"/>
<dbReference type="GO" id="GO:0003677">
    <property type="term" value="F:DNA binding"/>
    <property type="evidence" value="ECO:0007669"/>
    <property type="project" value="UniProtKB-UniRule"/>
</dbReference>
<dbReference type="NCBIfam" id="NF003995">
    <property type="entry name" value="PRK05472.2-4"/>
    <property type="match status" value="1"/>
</dbReference>
<proteinExistence type="inferred from homology"/>
<dbReference type="SMART" id="SM00881">
    <property type="entry name" value="CoA_binding"/>
    <property type="match status" value="1"/>
</dbReference>
<gene>
    <name evidence="7" type="primary">rex</name>
    <name evidence="9" type="ORF">B9O19_01901</name>
</gene>
<dbReference type="InterPro" id="IPR009718">
    <property type="entry name" value="Rex_DNA-bd_C_dom"/>
</dbReference>
<evidence type="ECO:0000256" key="4">
    <source>
        <dbReference type="ARBA" id="ARBA00023027"/>
    </source>
</evidence>
<dbReference type="Pfam" id="PF06971">
    <property type="entry name" value="Put_DNA-bind_N"/>
    <property type="match status" value="1"/>
</dbReference>
<feature type="domain" description="CoA-binding" evidence="8">
    <location>
        <begin position="78"/>
        <end position="179"/>
    </location>
</feature>
<comment type="subcellular location">
    <subcellularLocation>
        <location evidence="7">Cytoplasm</location>
    </subcellularLocation>
</comment>
<sequence>MDKKVSGSVINRLPRYYRHLTDLCSSGTERISSKELSERMGVTASQIRQDLNCFGGFGQQGYGYNVEMLRTEIANILGLNRGYTAVLVGAGHMGRTFATNTKFESRGFKLIGIFDSSPEVIGTEVSDFTVMDYADIKEFIDENHPKMAILTVPKEAMKAVAEDLISMGIKAFMNFSYTELAETEGIIVENVHLSDSLMRLSYKISECENKEKLDKE</sequence>
<dbReference type="PANTHER" id="PTHR35786">
    <property type="entry name" value="REDOX-SENSING TRANSCRIPTIONAL REPRESSOR REX"/>
    <property type="match status" value="1"/>
</dbReference>
<keyword evidence="3 7" id="KW-0805">Transcription regulation</keyword>
<evidence type="ECO:0000256" key="6">
    <source>
        <dbReference type="ARBA" id="ARBA00023163"/>
    </source>
</evidence>
<keyword evidence="5 7" id="KW-0238">DNA-binding</keyword>
<evidence type="ECO:0000256" key="2">
    <source>
        <dbReference type="ARBA" id="ARBA00022491"/>
    </source>
</evidence>
<accession>A0A2K9P499</accession>
<dbReference type="Pfam" id="PF02629">
    <property type="entry name" value="CoA_binding"/>
    <property type="match status" value="1"/>
</dbReference>
<dbReference type="NCBIfam" id="NF003994">
    <property type="entry name" value="PRK05472.2-3"/>
    <property type="match status" value="1"/>
</dbReference>
<dbReference type="GO" id="GO:0051775">
    <property type="term" value="P:response to redox state"/>
    <property type="evidence" value="ECO:0007669"/>
    <property type="project" value="InterPro"/>
</dbReference>
<comment type="subunit">
    <text evidence="7">Homodimer.</text>
</comment>
<feature type="binding site" evidence="7">
    <location>
        <begin position="89"/>
        <end position="94"/>
    </location>
    <ligand>
        <name>NAD(+)</name>
        <dbReference type="ChEBI" id="CHEBI:57540"/>
    </ligand>
</feature>
<comment type="function">
    <text evidence="7">Modulates transcription in response to changes in cellular NADH/NAD(+) redox state.</text>
</comment>